<sequence length="174" mass="17989">MSRIDADDTTPTAPTAPKTLLADVDTQRSAGEVTRVSLNLASTSDVAAPAKPLPTVVQPAGFDGATLSSASMNVSDGPEIILPSLIPSAQPEAASQPETEQLVTVDNGFSDMRSVSASRVNVRGGPGTQYGVVDNLTRGTQVEILQDPGNGWVKLRPIEGGAEGWMADFLLTSG</sequence>
<dbReference type="Pfam" id="PF08239">
    <property type="entry name" value="SH3_3"/>
    <property type="match status" value="1"/>
</dbReference>
<accession>A0ABT1YVK0</accession>
<dbReference type="EMBL" id="JANKJG010000001">
    <property type="protein sequence ID" value="MCR8824918.1"/>
    <property type="molecule type" value="Genomic_DNA"/>
</dbReference>
<reference evidence="2" key="1">
    <citation type="submission" date="2022-07" db="EMBL/GenBank/DDBJ databases">
        <title>Pseudosulfitobacter sp. strain AP-MA-4, whole genome sequence.</title>
        <authorList>
            <person name="Jiang Y."/>
        </authorList>
    </citation>
    <scope>NUCLEOTIDE SEQUENCE</scope>
    <source>
        <strain evidence="2">AP-MA-4</strain>
    </source>
</reference>
<evidence type="ECO:0000313" key="3">
    <source>
        <dbReference type="Proteomes" id="UP001165396"/>
    </source>
</evidence>
<dbReference type="PROSITE" id="PS51781">
    <property type="entry name" value="SH3B"/>
    <property type="match status" value="1"/>
</dbReference>
<evidence type="ECO:0000313" key="2">
    <source>
        <dbReference type="EMBL" id="MCR8824918.1"/>
    </source>
</evidence>
<protein>
    <submittedName>
        <fullName evidence="2">SH3 domain-containing protein</fullName>
    </submittedName>
</protein>
<feature type="domain" description="SH3b" evidence="1">
    <location>
        <begin position="110"/>
        <end position="174"/>
    </location>
</feature>
<dbReference type="SMART" id="SM00287">
    <property type="entry name" value="SH3b"/>
    <property type="match status" value="1"/>
</dbReference>
<name>A0ABT1YVK0_9RHOB</name>
<evidence type="ECO:0000259" key="1">
    <source>
        <dbReference type="PROSITE" id="PS51781"/>
    </source>
</evidence>
<dbReference type="Proteomes" id="UP001165396">
    <property type="component" value="Unassembled WGS sequence"/>
</dbReference>
<comment type="caution">
    <text evidence="2">The sequence shown here is derived from an EMBL/GenBank/DDBJ whole genome shotgun (WGS) entry which is preliminary data.</text>
</comment>
<dbReference type="InterPro" id="IPR003646">
    <property type="entry name" value="SH3-like_bac-type"/>
</dbReference>
<dbReference type="Gene3D" id="2.30.30.40">
    <property type="entry name" value="SH3 Domains"/>
    <property type="match status" value="1"/>
</dbReference>
<proteinExistence type="predicted"/>
<gene>
    <name evidence="2" type="ORF">NTA49_00035</name>
</gene>
<organism evidence="2 3">
    <name type="scientific">Pseudosulfitobacter koreensis</name>
    <dbReference type="NCBI Taxonomy" id="2968472"/>
    <lineage>
        <taxon>Bacteria</taxon>
        <taxon>Pseudomonadati</taxon>
        <taxon>Pseudomonadota</taxon>
        <taxon>Alphaproteobacteria</taxon>
        <taxon>Rhodobacterales</taxon>
        <taxon>Roseobacteraceae</taxon>
        <taxon>Pseudosulfitobacter</taxon>
    </lineage>
</organism>
<keyword evidence="3" id="KW-1185">Reference proteome</keyword>